<reference evidence="1 2" key="1">
    <citation type="submission" date="2018-05" db="EMBL/GenBank/DDBJ databases">
        <title>Genomic Encyclopedia of Type Strains, Phase IV (KMG-IV): sequencing the most valuable type-strain genomes for metagenomic binning, comparative biology and taxonomic classification.</title>
        <authorList>
            <person name="Goeker M."/>
        </authorList>
    </citation>
    <scope>NUCLEOTIDE SEQUENCE [LARGE SCALE GENOMIC DNA]</scope>
    <source>
        <strain evidence="1 2">DSM 6986</strain>
    </source>
</reference>
<dbReference type="OrthoDB" id="8101053at2"/>
<dbReference type="EMBL" id="QGGG01000010">
    <property type="protein sequence ID" value="PWJ81525.1"/>
    <property type="molecule type" value="Genomic_DNA"/>
</dbReference>
<comment type="caution">
    <text evidence="1">The sequence shown here is derived from an EMBL/GenBank/DDBJ whole genome shotgun (WGS) entry which is preliminary data.</text>
</comment>
<keyword evidence="2" id="KW-1185">Reference proteome</keyword>
<evidence type="ECO:0000313" key="2">
    <source>
        <dbReference type="Proteomes" id="UP000245396"/>
    </source>
</evidence>
<dbReference type="AlphaFoldDB" id="A0A316CM70"/>
<protein>
    <submittedName>
        <fullName evidence="1">Uncharacterized protein</fullName>
    </submittedName>
</protein>
<name>A0A316CM70_PSESE</name>
<evidence type="ECO:0000313" key="1">
    <source>
        <dbReference type="EMBL" id="PWJ81525.1"/>
    </source>
</evidence>
<sequence>MASPMILDALAMWGHWHGDVSPLGATGDYALDMLLADAFRALLYHPTDNDRLEWLEREAARARQRNLDPRYHTHLARWHSAIFEAVKVPVIESRMNNRSLLCATP</sequence>
<accession>A0A316CM70</accession>
<organism evidence="1 2">
    <name type="scientific">Pseudaminobacter salicylatoxidans</name>
    <dbReference type="NCBI Taxonomy" id="93369"/>
    <lineage>
        <taxon>Bacteria</taxon>
        <taxon>Pseudomonadati</taxon>
        <taxon>Pseudomonadota</taxon>
        <taxon>Alphaproteobacteria</taxon>
        <taxon>Hyphomicrobiales</taxon>
        <taxon>Phyllobacteriaceae</taxon>
        <taxon>Pseudaminobacter</taxon>
    </lineage>
</organism>
<gene>
    <name evidence="1" type="ORF">C7441_11057</name>
</gene>
<dbReference type="Proteomes" id="UP000245396">
    <property type="component" value="Unassembled WGS sequence"/>
</dbReference>
<proteinExistence type="predicted"/>
<dbReference type="RefSeq" id="WP_146201480.1">
    <property type="nucleotide sequence ID" value="NZ_QGGG01000010.1"/>
</dbReference>